<proteinExistence type="inferred from homology"/>
<name>A0A8J3E4L6_9PROT</name>
<protein>
    <submittedName>
        <fullName evidence="5">Short-chain dehydrogenase</fullName>
    </submittedName>
</protein>
<dbReference type="SUPFAM" id="SSF51735">
    <property type="entry name" value="NAD(P)-binding Rossmann-fold domains"/>
    <property type="match status" value="1"/>
</dbReference>
<keyword evidence="2" id="KW-0560">Oxidoreductase</keyword>
<organism evidence="5 6">
    <name type="scientific">Aliidongia dinghuensis</name>
    <dbReference type="NCBI Taxonomy" id="1867774"/>
    <lineage>
        <taxon>Bacteria</taxon>
        <taxon>Pseudomonadati</taxon>
        <taxon>Pseudomonadota</taxon>
        <taxon>Alphaproteobacteria</taxon>
        <taxon>Rhodospirillales</taxon>
        <taxon>Dongiaceae</taxon>
        <taxon>Aliidongia</taxon>
    </lineage>
</organism>
<dbReference type="AlphaFoldDB" id="A0A8J3E4L6"/>
<comment type="similarity">
    <text evidence="1 3">Belongs to the short-chain dehydrogenases/reductases (SDR) family.</text>
</comment>
<dbReference type="InterPro" id="IPR020904">
    <property type="entry name" value="Sc_DH/Rdtase_CS"/>
</dbReference>
<keyword evidence="6" id="KW-1185">Reference proteome</keyword>
<dbReference type="GO" id="GO:0016020">
    <property type="term" value="C:membrane"/>
    <property type="evidence" value="ECO:0007669"/>
    <property type="project" value="TreeGrafter"/>
</dbReference>
<dbReference type="PANTHER" id="PTHR44196">
    <property type="entry name" value="DEHYDROGENASE/REDUCTASE SDR FAMILY MEMBER 7B"/>
    <property type="match status" value="1"/>
</dbReference>
<reference evidence="5" key="1">
    <citation type="journal article" date="2014" name="Int. J. Syst. Evol. Microbiol.">
        <title>Complete genome sequence of Corynebacterium casei LMG S-19264T (=DSM 44701T), isolated from a smear-ripened cheese.</title>
        <authorList>
            <consortium name="US DOE Joint Genome Institute (JGI-PGF)"/>
            <person name="Walter F."/>
            <person name="Albersmeier A."/>
            <person name="Kalinowski J."/>
            <person name="Ruckert C."/>
        </authorList>
    </citation>
    <scope>NUCLEOTIDE SEQUENCE</scope>
    <source>
        <strain evidence="5">CGMCC 1.15725</strain>
    </source>
</reference>
<sequence length="255" mass="26646">MPKNFRSILITGASSGLGAALARRYAAPGVRLALHGRDESRLAQVAADCIGRGALVEQISIDVTDQAALAAWIVAIDEAAPVDLVIANAGISGGTSGLGGNRDPSRRILAVNIDGVFNTIEPILPRMRARGAGTVALMSSLAGFRGLPGSAAYSASKAAVRVLGESLRGDYLPSGVEVVVICPGFVVTPMTARNRFHMPFLLGAERAAEIMARGLAQGRARIAFPWQTYVLSRLVAALPAPLIDRFVARLPRKGA</sequence>
<dbReference type="GO" id="GO:0016491">
    <property type="term" value="F:oxidoreductase activity"/>
    <property type="evidence" value="ECO:0007669"/>
    <property type="project" value="UniProtKB-KW"/>
</dbReference>
<reference evidence="5" key="2">
    <citation type="submission" date="2020-09" db="EMBL/GenBank/DDBJ databases">
        <authorList>
            <person name="Sun Q."/>
            <person name="Zhou Y."/>
        </authorList>
    </citation>
    <scope>NUCLEOTIDE SEQUENCE</scope>
    <source>
        <strain evidence="5">CGMCC 1.15725</strain>
    </source>
</reference>
<dbReference type="InterPro" id="IPR057326">
    <property type="entry name" value="KR_dom"/>
</dbReference>
<dbReference type="Pfam" id="PF00106">
    <property type="entry name" value="adh_short"/>
    <property type="match status" value="1"/>
</dbReference>
<feature type="domain" description="Ketoreductase" evidence="4">
    <location>
        <begin position="6"/>
        <end position="186"/>
    </location>
</feature>
<dbReference type="SMART" id="SM00822">
    <property type="entry name" value="PKS_KR"/>
    <property type="match status" value="1"/>
</dbReference>
<evidence type="ECO:0000259" key="4">
    <source>
        <dbReference type="SMART" id="SM00822"/>
    </source>
</evidence>
<dbReference type="InterPro" id="IPR002347">
    <property type="entry name" value="SDR_fam"/>
</dbReference>
<accession>A0A8J3E4L6</accession>
<evidence type="ECO:0000256" key="2">
    <source>
        <dbReference type="ARBA" id="ARBA00023002"/>
    </source>
</evidence>
<dbReference type="PRINTS" id="PR00080">
    <property type="entry name" value="SDRFAMILY"/>
</dbReference>
<dbReference type="EMBL" id="BMJQ01000008">
    <property type="protein sequence ID" value="GGF25190.1"/>
    <property type="molecule type" value="Genomic_DNA"/>
</dbReference>
<dbReference type="RefSeq" id="WP_189047866.1">
    <property type="nucleotide sequence ID" value="NZ_BMJQ01000008.1"/>
</dbReference>
<evidence type="ECO:0000256" key="3">
    <source>
        <dbReference type="RuleBase" id="RU000363"/>
    </source>
</evidence>
<dbReference type="Gene3D" id="3.40.50.720">
    <property type="entry name" value="NAD(P)-binding Rossmann-like Domain"/>
    <property type="match status" value="1"/>
</dbReference>
<evidence type="ECO:0000256" key="1">
    <source>
        <dbReference type="ARBA" id="ARBA00006484"/>
    </source>
</evidence>
<comment type="caution">
    <text evidence="5">The sequence shown here is derived from an EMBL/GenBank/DDBJ whole genome shotgun (WGS) entry which is preliminary data.</text>
</comment>
<gene>
    <name evidence="5" type="ORF">GCM10011611_34040</name>
</gene>
<dbReference type="InterPro" id="IPR036291">
    <property type="entry name" value="NAD(P)-bd_dom_sf"/>
</dbReference>
<dbReference type="PRINTS" id="PR00081">
    <property type="entry name" value="GDHRDH"/>
</dbReference>
<dbReference type="PROSITE" id="PS00061">
    <property type="entry name" value="ADH_SHORT"/>
    <property type="match status" value="1"/>
</dbReference>
<evidence type="ECO:0000313" key="6">
    <source>
        <dbReference type="Proteomes" id="UP000646365"/>
    </source>
</evidence>
<dbReference type="PANTHER" id="PTHR44196:SF1">
    <property type="entry name" value="DEHYDROGENASE_REDUCTASE SDR FAMILY MEMBER 7B"/>
    <property type="match status" value="1"/>
</dbReference>
<evidence type="ECO:0000313" key="5">
    <source>
        <dbReference type="EMBL" id="GGF25190.1"/>
    </source>
</evidence>
<dbReference type="Proteomes" id="UP000646365">
    <property type="component" value="Unassembled WGS sequence"/>
</dbReference>